<reference evidence="2 3" key="1">
    <citation type="submission" date="2018-08" db="EMBL/GenBank/DDBJ databases">
        <title>Genetic Globetrotter - A new plasmid hitch-hiking vast phylogenetic and geographic distances.</title>
        <authorList>
            <person name="Vollmers J."/>
            <person name="Petersen J."/>
        </authorList>
    </citation>
    <scope>NUCLEOTIDE SEQUENCE [LARGE SCALE GENOMIC DNA]</scope>
    <source>
        <strain evidence="2 3">DSM 26383</strain>
    </source>
</reference>
<dbReference type="KEGG" id="rid:RIdsm_01142"/>
<protein>
    <submittedName>
        <fullName evidence="2">Uncharacterized protein</fullName>
    </submittedName>
</protein>
<dbReference type="Proteomes" id="UP000325785">
    <property type="component" value="Chromosome"/>
</dbReference>
<dbReference type="AlphaFoldDB" id="A0A5P3A9C6"/>
<proteinExistence type="predicted"/>
<dbReference type="EMBL" id="CP031598">
    <property type="protein sequence ID" value="QEW25356.1"/>
    <property type="molecule type" value="Genomic_DNA"/>
</dbReference>
<sequence>MKDDPSTACAAFDPTPGDALEELAELWLSLGDRHRDGYAPRADKANRPNLKDANIR</sequence>
<dbReference type="RefSeq" id="WP_160325906.1">
    <property type="nucleotide sequence ID" value="NZ_CAXRJZ010000067.1"/>
</dbReference>
<organism evidence="2 3">
    <name type="scientific">Roseovarius indicus</name>
    <dbReference type="NCBI Taxonomy" id="540747"/>
    <lineage>
        <taxon>Bacteria</taxon>
        <taxon>Pseudomonadati</taxon>
        <taxon>Pseudomonadota</taxon>
        <taxon>Alphaproteobacteria</taxon>
        <taxon>Rhodobacterales</taxon>
        <taxon>Roseobacteraceae</taxon>
        <taxon>Roseovarius</taxon>
    </lineage>
</organism>
<accession>A0A5P3A9C6</accession>
<gene>
    <name evidence="2" type="ORF">RIdsm_01142</name>
</gene>
<name>A0A5P3A9C6_9RHOB</name>
<evidence type="ECO:0000313" key="3">
    <source>
        <dbReference type="Proteomes" id="UP000325785"/>
    </source>
</evidence>
<evidence type="ECO:0000256" key="1">
    <source>
        <dbReference type="SAM" id="MobiDB-lite"/>
    </source>
</evidence>
<evidence type="ECO:0000313" key="2">
    <source>
        <dbReference type="EMBL" id="QEW25356.1"/>
    </source>
</evidence>
<feature type="region of interest" description="Disordered" evidence="1">
    <location>
        <begin position="34"/>
        <end position="56"/>
    </location>
</feature>